<evidence type="ECO:0000313" key="2">
    <source>
        <dbReference type="EMBL" id="MBK1833827.1"/>
    </source>
</evidence>
<dbReference type="RefSeq" id="WP_200391263.1">
    <property type="nucleotide sequence ID" value="NZ_JAENIO010000014.1"/>
</dbReference>
<evidence type="ECO:0000259" key="1">
    <source>
        <dbReference type="Pfam" id="PF03865"/>
    </source>
</evidence>
<keyword evidence="3" id="KW-1185">Reference proteome</keyword>
<dbReference type="GO" id="GO:0008320">
    <property type="term" value="F:protein transmembrane transporter activity"/>
    <property type="evidence" value="ECO:0007669"/>
    <property type="project" value="TreeGrafter"/>
</dbReference>
<dbReference type="Proteomes" id="UP000604083">
    <property type="component" value="Unassembled WGS sequence"/>
</dbReference>
<organism evidence="2 3">
    <name type="scientific">Roseibacillus ishigakijimensis</name>
    <dbReference type="NCBI Taxonomy" id="454146"/>
    <lineage>
        <taxon>Bacteria</taxon>
        <taxon>Pseudomonadati</taxon>
        <taxon>Verrucomicrobiota</taxon>
        <taxon>Verrucomicrobiia</taxon>
        <taxon>Verrucomicrobiales</taxon>
        <taxon>Verrucomicrobiaceae</taxon>
        <taxon>Roseibacillus</taxon>
    </lineage>
</organism>
<proteinExistence type="predicted"/>
<comment type="caution">
    <text evidence="2">The sequence shown here is derived from an EMBL/GenBank/DDBJ whole genome shotgun (WGS) entry which is preliminary data.</text>
</comment>
<name>A0A934RLB4_9BACT</name>
<protein>
    <submittedName>
        <fullName evidence="2">ShlB/FhaC/HecB family hemolysin secretion/activation protein</fullName>
    </submittedName>
</protein>
<dbReference type="GO" id="GO:0098046">
    <property type="term" value="C:type V protein secretion system complex"/>
    <property type="evidence" value="ECO:0007669"/>
    <property type="project" value="TreeGrafter"/>
</dbReference>
<evidence type="ECO:0000313" key="3">
    <source>
        <dbReference type="Proteomes" id="UP000604083"/>
    </source>
</evidence>
<dbReference type="Pfam" id="PF03865">
    <property type="entry name" value="ShlB"/>
    <property type="match status" value="1"/>
</dbReference>
<dbReference type="EMBL" id="JAENIO010000014">
    <property type="protein sequence ID" value="MBK1833827.1"/>
    <property type="molecule type" value="Genomic_DNA"/>
</dbReference>
<accession>A0A934RLB4</accession>
<dbReference type="InterPro" id="IPR005565">
    <property type="entry name" value="Hemolysn_activator_HlyB_C"/>
</dbReference>
<dbReference type="InterPro" id="IPR051544">
    <property type="entry name" value="TPS_OM_transporter"/>
</dbReference>
<gene>
    <name evidence="2" type="ORF">JIN78_07135</name>
</gene>
<dbReference type="PANTHER" id="PTHR34597">
    <property type="entry name" value="SLR1661 PROTEIN"/>
    <property type="match status" value="1"/>
</dbReference>
<dbReference type="PANTHER" id="PTHR34597:SF3">
    <property type="entry name" value="OUTER MEMBRANE TRANSPORTER CDIB"/>
    <property type="match status" value="1"/>
</dbReference>
<dbReference type="Gene3D" id="2.40.160.50">
    <property type="entry name" value="membrane protein fhac: a member of the omp85/tpsb transporter family"/>
    <property type="match status" value="1"/>
</dbReference>
<reference evidence="2" key="1">
    <citation type="submission" date="2021-01" db="EMBL/GenBank/DDBJ databases">
        <title>Modified the classification status of verrucomicrobia.</title>
        <authorList>
            <person name="Feng X."/>
        </authorList>
    </citation>
    <scope>NUCLEOTIDE SEQUENCE</scope>
    <source>
        <strain evidence="2">KCTC 12986</strain>
    </source>
</reference>
<dbReference type="AlphaFoldDB" id="A0A934RLB4"/>
<sequence>MGFAWDSAAIRLCSCFVQKVGLILGVFWAMGETRAQEEFFPEVDNLTPARALPFGSDSPVAAGDDQLALVSPVTFLQVVAGVEEVESPGAPGVELVGLTVDQQETLRSRLETFRGRPLTERDLLTLSEIIIRHYEDHDRPVVEVWIPPQAPESLESLVVRVEEGRVGSVQMRASSAFNEERLSRALFLSRGDLLKTSDLTAVTTWLSRNPFRQAEIFAAAGESHGEADLIIAFEEKRPWQLYAGYENSGTETTGEERFLLGGVWGNAFDRDHILAYQATLGANPGEFQAHGLSWEVPLHGRHEFFRLAASWARVVSESNTLLGPTEVEGGIWQVGVSYGRPVAGPSWQGELSAGLEFKRSDTFLTFGDLAGLDSDTPVEVVQARLEFQARRERGPEEQWEREGRMALVVSPGGLSRRNGGEDFAAYREGADQTYFYLRGQGQASRAWGDWTLALRGEAQLASGALLPGEQLGIGGLRTVRGYREREYLADHGWWGSVELRSPAWRSHWREHELAAQGLLFLDQSWAWREGEDRESFLSLGLGARAQWHGANLRADLGFPLLEGDGPRAHLGLVWRW</sequence>
<feature type="domain" description="Haemolysin activator HlyB C-terminal" evidence="1">
    <location>
        <begin position="225"/>
        <end position="544"/>
    </location>
</feature>
<dbReference type="GO" id="GO:0046819">
    <property type="term" value="P:protein secretion by the type V secretion system"/>
    <property type="evidence" value="ECO:0007669"/>
    <property type="project" value="TreeGrafter"/>
</dbReference>